<evidence type="ECO:0000256" key="2">
    <source>
        <dbReference type="ARBA" id="ARBA00023295"/>
    </source>
</evidence>
<evidence type="ECO:0000259" key="4">
    <source>
        <dbReference type="PROSITE" id="PS51173"/>
    </source>
</evidence>
<dbReference type="GO" id="GO:0000272">
    <property type="term" value="P:polysaccharide catabolic process"/>
    <property type="evidence" value="ECO:0007669"/>
    <property type="project" value="UniProtKB-KW"/>
</dbReference>
<dbReference type="Pfam" id="PF00553">
    <property type="entry name" value="CBM_2"/>
    <property type="match status" value="1"/>
</dbReference>
<sequence length="79" mass="7839">MTNTGGTAVNPWRVTWSWPTVVTLASGWNATVTQSVGTVTATAPTWTPSLGAGASVTIGFTANGPTSTPGAVTLDGTAC</sequence>
<dbReference type="PROSITE" id="PS51173">
    <property type="entry name" value="CBM2"/>
    <property type="match status" value="1"/>
</dbReference>
<dbReference type="AlphaFoldDB" id="A0A1C6SR08"/>
<protein>
    <submittedName>
        <fullName evidence="5">Cellulose binding domain-containing protein</fullName>
    </submittedName>
</protein>
<dbReference type="SMART" id="SM00637">
    <property type="entry name" value="CBD_II"/>
    <property type="match status" value="1"/>
</dbReference>
<dbReference type="Gene3D" id="2.60.40.290">
    <property type="match status" value="1"/>
</dbReference>
<keyword evidence="3" id="KW-0624">Polysaccharide degradation</keyword>
<keyword evidence="3" id="KW-0119">Carbohydrate metabolism</keyword>
<dbReference type="RefSeq" id="WP_245714978.1">
    <property type="nucleotide sequence ID" value="NZ_FMHU01000002.1"/>
</dbReference>
<dbReference type="EMBL" id="FMHU01000002">
    <property type="protein sequence ID" value="SCL31733.1"/>
    <property type="molecule type" value="Genomic_DNA"/>
</dbReference>
<keyword evidence="1" id="KW-0378">Hydrolase</keyword>
<dbReference type="InterPro" id="IPR008965">
    <property type="entry name" value="CBM2/CBM3_carb-bd_dom_sf"/>
</dbReference>
<reference evidence="6" key="1">
    <citation type="submission" date="2016-06" db="EMBL/GenBank/DDBJ databases">
        <authorList>
            <person name="Varghese N."/>
        </authorList>
    </citation>
    <scope>NUCLEOTIDE SEQUENCE [LARGE SCALE GENOMIC DNA]</scope>
    <source>
        <strain evidence="6">DSM 46123</strain>
    </source>
</reference>
<name>A0A1C6SR08_9ACTN</name>
<keyword evidence="6" id="KW-1185">Reference proteome</keyword>
<dbReference type="Proteomes" id="UP000198906">
    <property type="component" value="Unassembled WGS sequence"/>
</dbReference>
<evidence type="ECO:0000256" key="1">
    <source>
        <dbReference type="ARBA" id="ARBA00022801"/>
    </source>
</evidence>
<dbReference type="InterPro" id="IPR012291">
    <property type="entry name" value="CBM2_carb-bd_dom_sf"/>
</dbReference>
<evidence type="ECO:0000256" key="3">
    <source>
        <dbReference type="ARBA" id="ARBA00023326"/>
    </source>
</evidence>
<dbReference type="GO" id="GO:0030247">
    <property type="term" value="F:polysaccharide binding"/>
    <property type="evidence" value="ECO:0007669"/>
    <property type="project" value="UniProtKB-UniRule"/>
</dbReference>
<gene>
    <name evidence="5" type="ORF">GA0074694_6065</name>
</gene>
<dbReference type="SUPFAM" id="SSF49384">
    <property type="entry name" value="Carbohydrate-binding domain"/>
    <property type="match status" value="1"/>
</dbReference>
<evidence type="ECO:0000313" key="6">
    <source>
        <dbReference type="Proteomes" id="UP000198906"/>
    </source>
</evidence>
<evidence type="ECO:0000313" key="5">
    <source>
        <dbReference type="EMBL" id="SCL31733.1"/>
    </source>
</evidence>
<dbReference type="InterPro" id="IPR001919">
    <property type="entry name" value="CBD2"/>
</dbReference>
<accession>A0A1C6SR08</accession>
<dbReference type="GO" id="GO:0004553">
    <property type="term" value="F:hydrolase activity, hydrolyzing O-glycosyl compounds"/>
    <property type="evidence" value="ECO:0007669"/>
    <property type="project" value="InterPro"/>
</dbReference>
<feature type="domain" description="CBM2" evidence="4">
    <location>
        <begin position="1"/>
        <end position="79"/>
    </location>
</feature>
<proteinExistence type="predicted"/>
<dbReference type="PROSITE" id="PS00561">
    <property type="entry name" value="CBM2_A"/>
    <property type="match status" value="1"/>
</dbReference>
<organism evidence="5 6">
    <name type="scientific">Micromonospora inyonensis</name>
    <dbReference type="NCBI Taxonomy" id="47866"/>
    <lineage>
        <taxon>Bacteria</taxon>
        <taxon>Bacillati</taxon>
        <taxon>Actinomycetota</taxon>
        <taxon>Actinomycetes</taxon>
        <taxon>Micromonosporales</taxon>
        <taxon>Micromonosporaceae</taxon>
        <taxon>Micromonospora</taxon>
    </lineage>
</organism>
<keyword evidence="2" id="KW-0326">Glycosidase</keyword>
<dbReference type="STRING" id="47866.GA0074694_6065"/>
<dbReference type="InterPro" id="IPR018366">
    <property type="entry name" value="CBM2_CS"/>
</dbReference>